<dbReference type="GO" id="GO:0008168">
    <property type="term" value="F:methyltransferase activity"/>
    <property type="evidence" value="ECO:0007669"/>
    <property type="project" value="UniProtKB-KW"/>
</dbReference>
<gene>
    <name evidence="9" type="primary">Wdr4</name>
    <name evidence="9" type="ORF">G6Z76_0011713</name>
</gene>
<dbReference type="HAMAP" id="MF_03056">
    <property type="entry name" value="TRM82"/>
    <property type="match status" value="1"/>
</dbReference>
<dbReference type="InterPro" id="IPR015943">
    <property type="entry name" value="WD40/YVTN_repeat-like_dom_sf"/>
</dbReference>
<dbReference type="PANTHER" id="PTHR16288:SF0">
    <property type="entry name" value="TRNA (GUANINE-N(7)-)-METHYLTRANSFERASE NON-CATALYTIC SUBUNIT WDR4"/>
    <property type="match status" value="1"/>
</dbReference>
<dbReference type="GO" id="GO:0043527">
    <property type="term" value="C:tRNA methyltransferase complex"/>
    <property type="evidence" value="ECO:0007669"/>
    <property type="project" value="TreeGrafter"/>
</dbReference>
<dbReference type="PROSITE" id="PS50082">
    <property type="entry name" value="WD_REPEATS_2"/>
    <property type="match status" value="1"/>
</dbReference>
<comment type="caution">
    <text evidence="9">The sequence shown here is derived from an EMBL/GenBank/DDBJ whole genome shotgun (WGS) entry which is preliminary data.</text>
</comment>
<dbReference type="Proteomes" id="UP000669903">
    <property type="component" value="Unassembled WGS sequence"/>
</dbReference>
<accession>A0A836K5P1</accession>
<dbReference type="Gene3D" id="2.130.10.10">
    <property type="entry name" value="YVTN repeat-like/Quinoprotein amine dehydrogenase"/>
    <property type="match status" value="1"/>
</dbReference>
<comment type="subcellular location">
    <subcellularLocation>
        <location evidence="1">Nucleus</location>
    </subcellularLocation>
</comment>
<evidence type="ECO:0000313" key="10">
    <source>
        <dbReference type="Proteomes" id="UP000669903"/>
    </source>
</evidence>
<evidence type="ECO:0000256" key="6">
    <source>
        <dbReference type="ARBA" id="ARBA00093337"/>
    </source>
</evidence>
<evidence type="ECO:0000256" key="3">
    <source>
        <dbReference type="ARBA" id="ARBA00022694"/>
    </source>
</evidence>
<dbReference type="GO" id="GO:0006400">
    <property type="term" value="P:tRNA modification"/>
    <property type="evidence" value="ECO:0007669"/>
    <property type="project" value="TreeGrafter"/>
</dbReference>
<keyword evidence="2 8" id="KW-0853">WD repeat</keyword>
<evidence type="ECO:0000256" key="1">
    <source>
        <dbReference type="ARBA" id="ARBA00004123"/>
    </source>
</evidence>
<dbReference type="SUPFAM" id="SSF50978">
    <property type="entry name" value="WD40 repeat-like"/>
    <property type="match status" value="1"/>
</dbReference>
<sequence>RHTSRQNGTASLSKGYQYSDSFQSLRAFQLNKDKRVRVEPHSLTANNNVILRAFTNITTMSFSVYESYVALCNNERVIMHDIDNNTENTIILPDLESERKIDVHNKVDIETYHMITSLAFSEDGKYFAVCTNRKQLCLYETKDLKLLSNRTLIRAASRVRFSSNNDIVIADKAGDAYLFSTSCPTEAGTFILGHLSMLLDVLVTQDMKYVLTTDRDEKIRVSMFPNCYNIISYCLGHEKFVTNISELPHEKSILISCGGDGVFKLWDYKCGSELMSVNFYDKISKCDIERFNQDLRDCQYDESVDILPVKYLRVYYFSKIESLIIISFYSSKILLVYKISGDKNTQLKANYLESITVETEPIECLLHKQDLWVLTDVGLRVFKFDNDRFVTHDALNSTIKCLNTSWKILKNTIVKRNLFPVLYKRKYDNVQEYQERKKIRLAGNTE</sequence>
<keyword evidence="3" id="KW-0819">tRNA processing</keyword>
<name>A0A836K5P1_9HYME</name>
<protein>
    <submittedName>
        <fullName evidence="9">WDR4 methyltransferase</fullName>
    </submittedName>
</protein>
<feature type="non-terminal residue" evidence="9">
    <location>
        <position position="446"/>
    </location>
</feature>
<dbReference type="PANTHER" id="PTHR16288">
    <property type="entry name" value="WD40 REPEAT PROTEIN 4"/>
    <property type="match status" value="1"/>
</dbReference>
<dbReference type="InterPro" id="IPR001680">
    <property type="entry name" value="WD40_rpt"/>
</dbReference>
<proteinExistence type="inferred from homology"/>
<evidence type="ECO:0000256" key="4">
    <source>
        <dbReference type="ARBA" id="ARBA00022737"/>
    </source>
</evidence>
<dbReference type="GO" id="GO:0036265">
    <property type="term" value="P:RNA (guanine-N7)-methylation"/>
    <property type="evidence" value="ECO:0007669"/>
    <property type="project" value="InterPro"/>
</dbReference>
<dbReference type="AlphaFoldDB" id="A0A836K5P1"/>
<evidence type="ECO:0000256" key="2">
    <source>
        <dbReference type="ARBA" id="ARBA00022574"/>
    </source>
</evidence>
<dbReference type="EMBL" id="JAANIC010002671">
    <property type="protein sequence ID" value="KAG5344114.1"/>
    <property type="molecule type" value="Genomic_DNA"/>
</dbReference>
<organism evidence="9 10">
    <name type="scientific">Acromyrmex charruanus</name>
    <dbReference type="NCBI Taxonomy" id="2715315"/>
    <lineage>
        <taxon>Eukaryota</taxon>
        <taxon>Metazoa</taxon>
        <taxon>Ecdysozoa</taxon>
        <taxon>Arthropoda</taxon>
        <taxon>Hexapoda</taxon>
        <taxon>Insecta</taxon>
        <taxon>Pterygota</taxon>
        <taxon>Neoptera</taxon>
        <taxon>Endopterygota</taxon>
        <taxon>Hymenoptera</taxon>
        <taxon>Apocrita</taxon>
        <taxon>Aculeata</taxon>
        <taxon>Formicoidea</taxon>
        <taxon>Formicidae</taxon>
        <taxon>Myrmicinae</taxon>
        <taxon>Acromyrmex</taxon>
    </lineage>
</organism>
<dbReference type="SMART" id="SM00320">
    <property type="entry name" value="WD40"/>
    <property type="match status" value="3"/>
</dbReference>
<keyword evidence="10" id="KW-1185">Reference proteome</keyword>
<evidence type="ECO:0000256" key="5">
    <source>
        <dbReference type="ARBA" id="ARBA00023242"/>
    </source>
</evidence>
<comment type="subunit">
    <text evidence="7">Forms a heterodimer with the catalytic subunit Mettl1. Interacts with mei-P26 and weakly interacts with bgcn; required for the function or formation of the mei-P26-bgcn-bam-sxl complex. Interacts with nanos; may be involved in mei-P26-dependent derepression of the BMP signaling pathway. Interacts with Myc; the interaction may be mediated by mei-P26 and may be involved in the regulation of ribosome biogenesis.</text>
</comment>
<dbReference type="InterPro" id="IPR036322">
    <property type="entry name" value="WD40_repeat_dom_sf"/>
</dbReference>
<dbReference type="GO" id="GO:0005829">
    <property type="term" value="C:cytosol"/>
    <property type="evidence" value="ECO:0007669"/>
    <property type="project" value="TreeGrafter"/>
</dbReference>
<dbReference type="Pfam" id="PF00400">
    <property type="entry name" value="WD40"/>
    <property type="match status" value="2"/>
</dbReference>
<keyword evidence="9" id="KW-0489">Methyltransferase</keyword>
<dbReference type="GO" id="GO:0005634">
    <property type="term" value="C:nucleus"/>
    <property type="evidence" value="ECO:0007669"/>
    <property type="project" value="UniProtKB-SubCell"/>
</dbReference>
<reference evidence="9" key="1">
    <citation type="submission" date="2020-03" db="EMBL/GenBank/DDBJ databases">
        <title>Relaxed selection underlies rapid genomic changes in the transitions from sociality to social parasitism in ants.</title>
        <authorList>
            <person name="Bi X."/>
        </authorList>
    </citation>
    <scope>NUCLEOTIDE SEQUENCE</scope>
    <source>
        <strain evidence="9">BGI-DK2014a</strain>
        <tissue evidence="9">Whole body</tissue>
    </source>
</reference>
<keyword evidence="5" id="KW-0539">Nucleus</keyword>
<comment type="function">
    <text evidence="6">Required for the Mettl1-dependent formation of N(7)-methylguanine at position 46 (m7G46) in tRNA. In the Mettl1-wuho methyltransferase complex, it is required to stabilize and induce conformational changes of the catalytic subunit. Required for binding of nanos mRNA and repression of translation by the mei-P26-bgcn-bam-sxl complex. May cooperate with mei-P26 and nanos to derepress the BMP signaling pathway. May cooperate with mei-P26 to suppress expression of a subset of microRNAs. May cooperate with mei-P26 to regulate bam expression levels in germline cells during gametogenesis. Required to promote mitosis to meiosis transition during gametogenesis. May regulate germline cell division in part by regulating ribosome biogenesis.</text>
</comment>
<keyword evidence="9" id="KW-0808">Transferase</keyword>
<keyword evidence="4" id="KW-0677">Repeat</keyword>
<feature type="non-terminal residue" evidence="9">
    <location>
        <position position="1"/>
    </location>
</feature>
<evidence type="ECO:0000256" key="8">
    <source>
        <dbReference type="PROSITE-ProRule" id="PRU00221"/>
    </source>
</evidence>
<evidence type="ECO:0000256" key="7">
    <source>
        <dbReference type="ARBA" id="ARBA00093542"/>
    </source>
</evidence>
<dbReference type="InterPro" id="IPR028884">
    <property type="entry name" value="Trm82"/>
</dbReference>
<evidence type="ECO:0000313" key="9">
    <source>
        <dbReference type="EMBL" id="KAG5344114.1"/>
    </source>
</evidence>
<feature type="repeat" description="WD" evidence="8">
    <location>
        <begin position="234"/>
        <end position="276"/>
    </location>
</feature>